<feature type="modified residue" description="4-aspartylphosphate" evidence="1">
    <location>
        <position position="25"/>
    </location>
</feature>
<accession>A0ABW6EPT9</accession>
<dbReference type="RefSeq" id="WP_382827301.1">
    <property type="nucleotide sequence ID" value="NZ_JBHXLY010000017.1"/>
</dbReference>
<dbReference type="InterPro" id="IPR001789">
    <property type="entry name" value="Sig_transdc_resp-reg_receiver"/>
</dbReference>
<feature type="domain" description="Response regulatory" evidence="2">
    <location>
        <begin position="1"/>
        <end position="58"/>
    </location>
</feature>
<name>A0ABW6EPT9_9ACTN</name>
<keyword evidence="1" id="KW-0597">Phosphoprotein</keyword>
<protein>
    <recommendedName>
        <fullName evidence="2">Response regulatory domain-containing protein</fullName>
    </recommendedName>
</protein>
<dbReference type="PROSITE" id="PS50110">
    <property type="entry name" value="RESPONSE_REGULATORY"/>
    <property type="match status" value="1"/>
</dbReference>
<evidence type="ECO:0000313" key="4">
    <source>
        <dbReference type="Proteomes" id="UP001598251"/>
    </source>
</evidence>
<comment type="caution">
    <text evidence="3">The sequence shown here is derived from an EMBL/GenBank/DDBJ whole genome shotgun (WGS) entry which is preliminary data.</text>
</comment>
<evidence type="ECO:0000259" key="2">
    <source>
        <dbReference type="PROSITE" id="PS50110"/>
    </source>
</evidence>
<evidence type="ECO:0000313" key="3">
    <source>
        <dbReference type="EMBL" id="MFD4216050.1"/>
    </source>
</evidence>
<proteinExistence type="predicted"/>
<sequence>MDTADDGREALRLLFAQRPDLMVPDPRTPELAGWRVMARASDMSDLPVLVVSGPADVE</sequence>
<organism evidence="3 4">
    <name type="scientific">Streptomyces sindenensis</name>
    <dbReference type="NCBI Taxonomy" id="67363"/>
    <lineage>
        <taxon>Bacteria</taxon>
        <taxon>Bacillati</taxon>
        <taxon>Actinomycetota</taxon>
        <taxon>Actinomycetes</taxon>
        <taxon>Kitasatosporales</taxon>
        <taxon>Streptomycetaceae</taxon>
        <taxon>Streptomyces</taxon>
    </lineage>
</organism>
<dbReference type="Proteomes" id="UP001598251">
    <property type="component" value="Unassembled WGS sequence"/>
</dbReference>
<dbReference type="SUPFAM" id="SSF52172">
    <property type="entry name" value="CheY-like"/>
    <property type="match status" value="1"/>
</dbReference>
<dbReference type="EMBL" id="JBHXOF010000018">
    <property type="protein sequence ID" value="MFD4216050.1"/>
    <property type="molecule type" value="Genomic_DNA"/>
</dbReference>
<gene>
    <name evidence="3" type="ORF">ACFWSS_24580</name>
</gene>
<evidence type="ECO:0000256" key="1">
    <source>
        <dbReference type="PROSITE-ProRule" id="PRU00169"/>
    </source>
</evidence>
<keyword evidence="4" id="KW-1185">Reference proteome</keyword>
<reference evidence="3 4" key="1">
    <citation type="submission" date="2024-09" db="EMBL/GenBank/DDBJ databases">
        <title>The Natural Products Discovery Center: Release of the First 8490 Sequenced Strains for Exploring Actinobacteria Biosynthetic Diversity.</title>
        <authorList>
            <person name="Kalkreuter E."/>
            <person name="Kautsar S.A."/>
            <person name="Yang D."/>
            <person name="Bader C.D."/>
            <person name="Teijaro C.N."/>
            <person name="Fluegel L."/>
            <person name="Davis C.M."/>
            <person name="Simpson J.R."/>
            <person name="Lauterbach L."/>
            <person name="Steele A.D."/>
            <person name="Gui C."/>
            <person name="Meng S."/>
            <person name="Li G."/>
            <person name="Viehrig K."/>
            <person name="Ye F."/>
            <person name="Su P."/>
            <person name="Kiefer A.F."/>
            <person name="Nichols A."/>
            <person name="Cepeda A.J."/>
            <person name="Yan W."/>
            <person name="Fan B."/>
            <person name="Jiang Y."/>
            <person name="Adhikari A."/>
            <person name="Zheng C.-J."/>
            <person name="Schuster L."/>
            <person name="Cowan T.M."/>
            <person name="Smanski M.J."/>
            <person name="Chevrette M.G."/>
            <person name="De Carvalho L.P.S."/>
            <person name="Shen B."/>
        </authorList>
    </citation>
    <scope>NUCLEOTIDE SEQUENCE [LARGE SCALE GENOMIC DNA]</scope>
    <source>
        <strain evidence="3 4">NPDC058546</strain>
    </source>
</reference>
<dbReference type="Gene3D" id="3.40.50.2300">
    <property type="match status" value="1"/>
</dbReference>
<dbReference type="InterPro" id="IPR011006">
    <property type="entry name" value="CheY-like_superfamily"/>
</dbReference>